<proteinExistence type="predicted"/>
<keyword evidence="3" id="KW-1185">Reference proteome</keyword>
<dbReference type="EMBL" id="ML996168">
    <property type="protein sequence ID" value="KAF2733004.1"/>
    <property type="molecule type" value="Genomic_DNA"/>
</dbReference>
<evidence type="ECO:0000256" key="1">
    <source>
        <dbReference type="SAM" id="MobiDB-lite"/>
    </source>
</evidence>
<comment type="caution">
    <text evidence="2">The sequence shown here is derived from an EMBL/GenBank/DDBJ whole genome shotgun (WGS) entry which is preliminary data.</text>
</comment>
<accession>A0A9P4V018</accession>
<reference evidence="2" key="1">
    <citation type="journal article" date="2020" name="Stud. Mycol.">
        <title>101 Dothideomycetes genomes: a test case for predicting lifestyles and emergence of pathogens.</title>
        <authorList>
            <person name="Haridas S."/>
            <person name="Albert R."/>
            <person name="Binder M."/>
            <person name="Bloem J."/>
            <person name="Labutti K."/>
            <person name="Salamov A."/>
            <person name="Andreopoulos B."/>
            <person name="Baker S."/>
            <person name="Barry K."/>
            <person name="Bills G."/>
            <person name="Bluhm B."/>
            <person name="Cannon C."/>
            <person name="Castanera R."/>
            <person name="Culley D."/>
            <person name="Daum C."/>
            <person name="Ezra D."/>
            <person name="Gonzalez J."/>
            <person name="Henrissat B."/>
            <person name="Kuo A."/>
            <person name="Liang C."/>
            <person name="Lipzen A."/>
            <person name="Lutzoni F."/>
            <person name="Magnuson J."/>
            <person name="Mondo S."/>
            <person name="Nolan M."/>
            <person name="Ohm R."/>
            <person name="Pangilinan J."/>
            <person name="Park H.-J."/>
            <person name="Ramirez L."/>
            <person name="Alfaro M."/>
            <person name="Sun H."/>
            <person name="Tritt A."/>
            <person name="Yoshinaga Y."/>
            <person name="Zwiers L.-H."/>
            <person name="Turgeon B."/>
            <person name="Goodwin S."/>
            <person name="Spatafora J."/>
            <person name="Crous P."/>
            <person name="Grigoriev I."/>
        </authorList>
    </citation>
    <scope>NUCLEOTIDE SEQUENCE</scope>
    <source>
        <strain evidence="2">CBS 125425</strain>
    </source>
</reference>
<dbReference type="AlphaFoldDB" id="A0A9P4V018"/>
<organism evidence="2 3">
    <name type="scientific">Polyplosphaeria fusca</name>
    <dbReference type="NCBI Taxonomy" id="682080"/>
    <lineage>
        <taxon>Eukaryota</taxon>
        <taxon>Fungi</taxon>
        <taxon>Dikarya</taxon>
        <taxon>Ascomycota</taxon>
        <taxon>Pezizomycotina</taxon>
        <taxon>Dothideomycetes</taxon>
        <taxon>Pleosporomycetidae</taxon>
        <taxon>Pleosporales</taxon>
        <taxon>Tetraplosphaeriaceae</taxon>
        <taxon>Polyplosphaeria</taxon>
    </lineage>
</organism>
<sequence>MERASSAPHVSAVAKPCTSAIASWALLGQPLKRPLFPPGSCPSRSPPRQSDRCHASRASPSATGDLSCTVHAAALQAKTQPETQPETQPKTQPETQPKTRRARRAEKRRRGCVRKSSSERFFHQPLHSCRLDVPTALSRNSSRTDRSEPGWPECLSDGALKMMAVTLFAKDSGPICDRHALREAQS</sequence>
<protein>
    <submittedName>
        <fullName evidence="2">Uncharacterized protein</fullName>
    </submittedName>
</protein>
<evidence type="ECO:0000313" key="2">
    <source>
        <dbReference type="EMBL" id="KAF2733004.1"/>
    </source>
</evidence>
<feature type="compositionally biased region" description="Polar residues" evidence="1">
    <location>
        <begin position="77"/>
        <end position="96"/>
    </location>
</feature>
<gene>
    <name evidence="2" type="ORF">EJ04DRAFT_297702</name>
</gene>
<evidence type="ECO:0000313" key="3">
    <source>
        <dbReference type="Proteomes" id="UP000799444"/>
    </source>
</evidence>
<name>A0A9P4V018_9PLEO</name>
<feature type="region of interest" description="Disordered" evidence="1">
    <location>
        <begin position="32"/>
        <end position="118"/>
    </location>
</feature>
<feature type="compositionally biased region" description="Basic residues" evidence="1">
    <location>
        <begin position="98"/>
        <end position="113"/>
    </location>
</feature>
<dbReference type="Proteomes" id="UP000799444">
    <property type="component" value="Unassembled WGS sequence"/>
</dbReference>